<reference evidence="1" key="2">
    <citation type="submission" date="2020-09" db="EMBL/GenBank/DDBJ databases">
        <authorList>
            <person name="Sun Q."/>
            <person name="Zhou Y."/>
        </authorList>
    </citation>
    <scope>NUCLEOTIDE SEQUENCE</scope>
    <source>
        <strain evidence="1">CGMCC 4.7299</strain>
    </source>
</reference>
<name>A0A8J3BW75_9ACTN</name>
<protein>
    <submittedName>
        <fullName evidence="1">Uncharacterized protein</fullName>
    </submittedName>
</protein>
<evidence type="ECO:0000313" key="2">
    <source>
        <dbReference type="Proteomes" id="UP000656042"/>
    </source>
</evidence>
<dbReference type="EMBL" id="BMMX01000002">
    <property type="protein sequence ID" value="GGK79358.1"/>
    <property type="molecule type" value="Genomic_DNA"/>
</dbReference>
<comment type="caution">
    <text evidence="1">The sequence shown here is derived from an EMBL/GenBank/DDBJ whole genome shotgun (WGS) entry which is preliminary data.</text>
</comment>
<accession>A0A8J3BW75</accession>
<evidence type="ECO:0000313" key="1">
    <source>
        <dbReference type="EMBL" id="GGK79358.1"/>
    </source>
</evidence>
<dbReference type="Proteomes" id="UP000656042">
    <property type="component" value="Unassembled WGS sequence"/>
</dbReference>
<reference evidence="1" key="1">
    <citation type="journal article" date="2014" name="Int. J. Syst. Evol. Microbiol.">
        <title>Complete genome sequence of Corynebacterium casei LMG S-19264T (=DSM 44701T), isolated from a smear-ripened cheese.</title>
        <authorList>
            <consortium name="US DOE Joint Genome Institute (JGI-PGF)"/>
            <person name="Walter F."/>
            <person name="Albersmeier A."/>
            <person name="Kalinowski J."/>
            <person name="Ruckert C."/>
        </authorList>
    </citation>
    <scope>NUCLEOTIDE SEQUENCE</scope>
    <source>
        <strain evidence="1">CGMCC 4.7299</strain>
    </source>
</reference>
<proteinExistence type="predicted"/>
<sequence>MTQRWARRTRALTALVADLAVVAAGRAGAAVLARVGTRVSRSTVLRVLMAQPIADPAWR</sequence>
<keyword evidence="2" id="KW-1185">Reference proteome</keyword>
<organism evidence="1 2">
    <name type="scientific">Mangrovihabitans endophyticus</name>
    <dbReference type="NCBI Taxonomy" id="1751298"/>
    <lineage>
        <taxon>Bacteria</taxon>
        <taxon>Bacillati</taxon>
        <taxon>Actinomycetota</taxon>
        <taxon>Actinomycetes</taxon>
        <taxon>Micromonosporales</taxon>
        <taxon>Micromonosporaceae</taxon>
        <taxon>Mangrovihabitans</taxon>
    </lineage>
</organism>
<dbReference type="AlphaFoldDB" id="A0A8J3BW75"/>
<gene>
    <name evidence="1" type="ORF">GCM10012284_11670</name>
</gene>